<dbReference type="NCBIfam" id="NF010093">
    <property type="entry name" value="PRK13579.1"/>
    <property type="match status" value="1"/>
</dbReference>
<evidence type="ECO:0000313" key="10">
    <source>
        <dbReference type="EMBL" id="SDF89232.1"/>
    </source>
</evidence>
<dbReference type="Gene3D" id="3.30.1360.120">
    <property type="entry name" value="Probable tRNA modification gtpase trme, domain 1"/>
    <property type="match status" value="1"/>
</dbReference>
<dbReference type="Proteomes" id="UP000199415">
    <property type="component" value="Unassembled WGS sequence"/>
</dbReference>
<evidence type="ECO:0000313" key="11">
    <source>
        <dbReference type="Proteomes" id="UP000199415"/>
    </source>
</evidence>
<dbReference type="InterPro" id="IPR013977">
    <property type="entry name" value="GcvT_C"/>
</dbReference>
<proteinExistence type="inferred from homology"/>
<evidence type="ECO:0000256" key="4">
    <source>
        <dbReference type="ARBA" id="ARBA00022679"/>
    </source>
</evidence>
<accession>A0A1G7PSB9</accession>
<dbReference type="InterPro" id="IPR028896">
    <property type="entry name" value="GcvT/YgfZ/DmdA"/>
</dbReference>
<dbReference type="InterPro" id="IPR027266">
    <property type="entry name" value="TrmE/GcvT-like"/>
</dbReference>
<reference evidence="10 11" key="1">
    <citation type="submission" date="2016-10" db="EMBL/GenBank/DDBJ databases">
        <authorList>
            <person name="de Groot N.N."/>
        </authorList>
    </citation>
    <scope>NUCLEOTIDE SEQUENCE [LARGE SCALE GENOMIC DNA]</scope>
    <source>
        <strain evidence="10 11">DSM 25584</strain>
    </source>
</reference>
<keyword evidence="11" id="KW-1185">Reference proteome</keyword>
<dbReference type="STRING" id="1082479.SAMN05216241_10353"/>
<organism evidence="10 11">
    <name type="scientific">Limimonas halophila</name>
    <dbReference type="NCBI Taxonomy" id="1082479"/>
    <lineage>
        <taxon>Bacteria</taxon>
        <taxon>Pseudomonadati</taxon>
        <taxon>Pseudomonadota</taxon>
        <taxon>Alphaproteobacteria</taxon>
        <taxon>Rhodospirillales</taxon>
        <taxon>Rhodovibrionaceae</taxon>
        <taxon>Limimonas</taxon>
    </lineage>
</organism>
<dbReference type="NCBIfam" id="TIGR00528">
    <property type="entry name" value="gcvT"/>
    <property type="match status" value="1"/>
</dbReference>
<dbReference type="EC" id="2.1.2.10" evidence="2"/>
<evidence type="ECO:0000259" key="8">
    <source>
        <dbReference type="Pfam" id="PF01571"/>
    </source>
</evidence>
<dbReference type="GO" id="GO:0004047">
    <property type="term" value="F:aminomethyltransferase activity"/>
    <property type="evidence" value="ECO:0007669"/>
    <property type="project" value="UniProtKB-EC"/>
</dbReference>
<name>A0A1G7PSB9_9PROT</name>
<dbReference type="PANTHER" id="PTHR43757:SF2">
    <property type="entry name" value="AMINOMETHYLTRANSFERASE, MITOCHONDRIAL"/>
    <property type="match status" value="1"/>
</dbReference>
<dbReference type="PIRSF" id="PIRSF006487">
    <property type="entry name" value="GcvT"/>
    <property type="match status" value="1"/>
</dbReference>
<dbReference type="Pfam" id="PF08669">
    <property type="entry name" value="GCV_T_C"/>
    <property type="match status" value="1"/>
</dbReference>
<evidence type="ECO:0000256" key="7">
    <source>
        <dbReference type="PIRSR" id="PIRSR006487-1"/>
    </source>
</evidence>
<evidence type="ECO:0000259" key="9">
    <source>
        <dbReference type="Pfam" id="PF08669"/>
    </source>
</evidence>
<dbReference type="SUPFAM" id="SSF101790">
    <property type="entry name" value="Aminomethyltransferase beta-barrel domain"/>
    <property type="match status" value="1"/>
</dbReference>
<dbReference type="FunFam" id="4.10.1250.10:FF:000002">
    <property type="entry name" value="Aminomethyltransferase"/>
    <property type="match status" value="1"/>
</dbReference>
<feature type="domain" description="Aminomethyltransferase C-terminal" evidence="9">
    <location>
        <begin position="290"/>
        <end position="369"/>
    </location>
</feature>
<dbReference type="InterPro" id="IPR029043">
    <property type="entry name" value="GcvT/YgfZ_C"/>
</dbReference>
<dbReference type="GO" id="GO:0006546">
    <property type="term" value="P:glycine catabolic process"/>
    <property type="evidence" value="ECO:0007669"/>
    <property type="project" value="InterPro"/>
</dbReference>
<dbReference type="InterPro" id="IPR006223">
    <property type="entry name" value="GcvT"/>
</dbReference>
<keyword evidence="3" id="KW-0032">Aminotransferase</keyword>
<comment type="similarity">
    <text evidence="1">Belongs to the GcvT family.</text>
</comment>
<dbReference type="SUPFAM" id="SSF103025">
    <property type="entry name" value="Folate-binding domain"/>
    <property type="match status" value="1"/>
</dbReference>
<keyword evidence="10" id="KW-0489">Methyltransferase</keyword>
<dbReference type="OrthoDB" id="9774591at2"/>
<protein>
    <recommendedName>
        <fullName evidence="2">aminomethyltransferase</fullName>
        <ecNumber evidence="2">2.1.2.10</ecNumber>
    </recommendedName>
    <alternativeName>
        <fullName evidence="5">Glycine cleavage system T protein</fullName>
    </alternativeName>
</protein>
<keyword evidence="4 10" id="KW-0808">Transferase</keyword>
<dbReference type="Pfam" id="PF01571">
    <property type="entry name" value="GCV_T"/>
    <property type="match status" value="1"/>
</dbReference>
<dbReference type="GO" id="GO:0032259">
    <property type="term" value="P:methylation"/>
    <property type="evidence" value="ECO:0007669"/>
    <property type="project" value="UniProtKB-KW"/>
</dbReference>
<evidence type="ECO:0000256" key="1">
    <source>
        <dbReference type="ARBA" id="ARBA00008609"/>
    </source>
</evidence>
<comment type="catalytic activity">
    <reaction evidence="6">
        <text>N(6)-[(R)-S(8)-aminomethyldihydrolipoyl]-L-lysyl-[protein] + (6S)-5,6,7,8-tetrahydrofolate = N(6)-[(R)-dihydrolipoyl]-L-lysyl-[protein] + (6R)-5,10-methylene-5,6,7,8-tetrahydrofolate + NH4(+)</text>
        <dbReference type="Rhea" id="RHEA:16945"/>
        <dbReference type="Rhea" id="RHEA-COMP:10475"/>
        <dbReference type="Rhea" id="RHEA-COMP:10492"/>
        <dbReference type="ChEBI" id="CHEBI:15636"/>
        <dbReference type="ChEBI" id="CHEBI:28938"/>
        <dbReference type="ChEBI" id="CHEBI:57453"/>
        <dbReference type="ChEBI" id="CHEBI:83100"/>
        <dbReference type="ChEBI" id="CHEBI:83143"/>
        <dbReference type="EC" id="2.1.2.10"/>
    </reaction>
</comment>
<dbReference type="GO" id="GO:0008168">
    <property type="term" value="F:methyltransferase activity"/>
    <property type="evidence" value="ECO:0007669"/>
    <property type="project" value="UniProtKB-KW"/>
</dbReference>
<dbReference type="AlphaFoldDB" id="A0A1G7PSB9"/>
<dbReference type="Gene3D" id="2.40.30.110">
    <property type="entry name" value="Aminomethyltransferase beta-barrel domains"/>
    <property type="match status" value="1"/>
</dbReference>
<dbReference type="Gene3D" id="3.30.70.1400">
    <property type="entry name" value="Aminomethyltransferase beta-barrel domains"/>
    <property type="match status" value="1"/>
</dbReference>
<sequence>MADRDESSSLLQTPLSHVHKELGARMVPFAGYEMPVQYPSGIVSEHNHTRVSAGLFDISHMGHIVLRLATSAPDVALERIVPGDIAHLRRGRMRYTLLMSEQGGIHDDLMVARPSTPDLFLVVNAATKAHDAEILRRHLGEEVSVEPQENAGFLALQGPKAADVMARLCPGAAAMDFMDVAHLEVNGASAIVSRSGYTGEDGFEIALASADTEAVFRALLAHEEVEPVGLGARDTLRLEAGLCLYGHDIDTTTTPVEAGLSWTIGRRRREAGDFLGADVVLDQLANGPPRKRVGLLPEGRAPVREGAALYAGDGGVHVGSVTSGGFGPTVNRPVAMGYVDRAHSAWGTGVTADVRGRSRPCTVARPRFVQNGEPAIVTSKQNKS</sequence>
<dbReference type="Gene3D" id="4.10.1250.10">
    <property type="entry name" value="Aminomethyltransferase fragment"/>
    <property type="match status" value="1"/>
</dbReference>
<gene>
    <name evidence="10" type="ORF">SAMN05216241_10353</name>
</gene>
<dbReference type="NCBIfam" id="NF001567">
    <property type="entry name" value="PRK00389.1"/>
    <property type="match status" value="1"/>
</dbReference>
<evidence type="ECO:0000256" key="5">
    <source>
        <dbReference type="ARBA" id="ARBA00031395"/>
    </source>
</evidence>
<evidence type="ECO:0000256" key="2">
    <source>
        <dbReference type="ARBA" id="ARBA00012616"/>
    </source>
</evidence>
<dbReference type="PANTHER" id="PTHR43757">
    <property type="entry name" value="AMINOMETHYLTRANSFERASE"/>
    <property type="match status" value="1"/>
</dbReference>
<dbReference type="EMBL" id="FNCE01000003">
    <property type="protein sequence ID" value="SDF89232.1"/>
    <property type="molecule type" value="Genomic_DNA"/>
</dbReference>
<dbReference type="RefSeq" id="WP_090019194.1">
    <property type="nucleotide sequence ID" value="NZ_FNCE01000003.1"/>
</dbReference>
<evidence type="ECO:0000256" key="6">
    <source>
        <dbReference type="ARBA" id="ARBA00047665"/>
    </source>
</evidence>
<dbReference type="GO" id="GO:0005960">
    <property type="term" value="C:glycine cleavage complex"/>
    <property type="evidence" value="ECO:0007669"/>
    <property type="project" value="InterPro"/>
</dbReference>
<dbReference type="GO" id="GO:0008483">
    <property type="term" value="F:transaminase activity"/>
    <property type="evidence" value="ECO:0007669"/>
    <property type="project" value="UniProtKB-KW"/>
</dbReference>
<dbReference type="InterPro" id="IPR006222">
    <property type="entry name" value="GCVT_N"/>
</dbReference>
<feature type="binding site" evidence="7">
    <location>
        <position position="204"/>
    </location>
    <ligand>
        <name>substrate</name>
    </ligand>
</feature>
<feature type="domain" description="GCVT N-terminal" evidence="8">
    <location>
        <begin position="16"/>
        <end position="265"/>
    </location>
</feature>
<evidence type="ECO:0000256" key="3">
    <source>
        <dbReference type="ARBA" id="ARBA00022576"/>
    </source>
</evidence>